<gene>
    <name evidence="3" type="ORF">NESG_00575</name>
</gene>
<keyword evidence="2" id="KW-1133">Transmembrane helix</keyword>
<dbReference type="HOGENOM" id="CLU_2427547_0_0_1"/>
<proteinExistence type="predicted"/>
<dbReference type="RefSeq" id="XP_052906050.1">
    <property type="nucleotide sequence ID" value="XM_053048225.1"/>
</dbReference>
<protein>
    <submittedName>
        <fullName evidence="3">Uncharacterized protein</fullName>
    </submittedName>
</protein>
<dbReference type="GeneID" id="77675548"/>
<feature type="region of interest" description="Disordered" evidence="1">
    <location>
        <begin position="49"/>
        <end position="72"/>
    </location>
</feature>
<feature type="compositionally biased region" description="Basic and acidic residues" evidence="1">
    <location>
        <begin position="59"/>
        <end position="72"/>
    </location>
</feature>
<organism evidence="3 4">
    <name type="scientific">Nematocida ausubeli (strain ATCC PRA-371 / ERTm2)</name>
    <name type="common">Nematode killer fungus</name>
    <dbReference type="NCBI Taxonomy" id="1913371"/>
    <lineage>
        <taxon>Eukaryota</taxon>
        <taxon>Fungi</taxon>
        <taxon>Fungi incertae sedis</taxon>
        <taxon>Microsporidia</taxon>
        <taxon>Nematocida</taxon>
    </lineage>
</organism>
<name>A0A086J5S7_NEMA1</name>
<evidence type="ECO:0000256" key="2">
    <source>
        <dbReference type="SAM" id="Phobius"/>
    </source>
</evidence>
<dbReference type="EMBL" id="AKIJ01000001">
    <property type="protein sequence ID" value="KFG27495.1"/>
    <property type="molecule type" value="Genomic_DNA"/>
</dbReference>
<comment type="caution">
    <text evidence="3">The sequence shown here is derived from an EMBL/GenBank/DDBJ whole genome shotgun (WGS) entry which is preliminary data.</text>
</comment>
<dbReference type="AlphaFoldDB" id="A0A086J5S7"/>
<dbReference type="Proteomes" id="UP000054524">
    <property type="component" value="Unassembled WGS sequence"/>
</dbReference>
<accession>A0A086J5S7</accession>
<evidence type="ECO:0000313" key="4">
    <source>
        <dbReference type="Proteomes" id="UP000054524"/>
    </source>
</evidence>
<keyword evidence="2" id="KW-0472">Membrane</keyword>
<keyword evidence="4" id="KW-1185">Reference proteome</keyword>
<keyword evidence="2" id="KW-0812">Transmembrane</keyword>
<evidence type="ECO:0000256" key="1">
    <source>
        <dbReference type="SAM" id="MobiDB-lite"/>
    </source>
</evidence>
<feature type="transmembrane region" description="Helical" evidence="2">
    <location>
        <begin position="6"/>
        <end position="26"/>
    </location>
</feature>
<evidence type="ECO:0000313" key="3">
    <source>
        <dbReference type="EMBL" id="KFG27495.1"/>
    </source>
</evidence>
<reference evidence="3 4" key="1">
    <citation type="journal article" date="2014" name="Genome Announc.">
        <title>Genome Sequence of the Microsporidian Species Nematocida sp1 Strain ERTm6 (ATCC PRA-372).</title>
        <authorList>
            <person name="Bakowski M.A."/>
            <person name="Priest M."/>
            <person name="Young S."/>
            <person name="Cuomo C.A."/>
            <person name="Troemel E.R."/>
        </authorList>
    </citation>
    <scope>NUCLEOTIDE SEQUENCE [LARGE SCALE GENOMIC DNA]</scope>
    <source>
        <strain evidence="3 4">ERTm6</strain>
    </source>
</reference>
<sequence>MHLSTLFSFSLSVCFLYFYSCIYWEIKYTYSPLKQFILHSYKKRNKALETGKRRKVAHHREPPLVRHEERRKRETERAAYYRQIENETGIY</sequence>